<dbReference type="EMBL" id="JAGMUV010000013">
    <property type="protein sequence ID" value="KAH7136455.1"/>
    <property type="molecule type" value="Genomic_DNA"/>
</dbReference>
<reference evidence="2" key="1">
    <citation type="journal article" date="2021" name="Nat. Commun.">
        <title>Genetic determinants of endophytism in the Arabidopsis root mycobiome.</title>
        <authorList>
            <person name="Mesny F."/>
            <person name="Miyauchi S."/>
            <person name="Thiergart T."/>
            <person name="Pickel B."/>
            <person name="Atanasova L."/>
            <person name="Karlsson M."/>
            <person name="Huettel B."/>
            <person name="Barry K.W."/>
            <person name="Haridas S."/>
            <person name="Chen C."/>
            <person name="Bauer D."/>
            <person name="Andreopoulos W."/>
            <person name="Pangilinan J."/>
            <person name="LaButti K."/>
            <person name="Riley R."/>
            <person name="Lipzen A."/>
            <person name="Clum A."/>
            <person name="Drula E."/>
            <person name="Henrissat B."/>
            <person name="Kohler A."/>
            <person name="Grigoriev I.V."/>
            <person name="Martin F.M."/>
            <person name="Hacquard S."/>
        </authorList>
    </citation>
    <scope>NUCLEOTIDE SEQUENCE</scope>
    <source>
        <strain evidence="2">MPI-CAGE-AT-0147</strain>
    </source>
</reference>
<comment type="caution">
    <text evidence="2">The sequence shown here is derived from an EMBL/GenBank/DDBJ whole genome shotgun (WGS) entry which is preliminary data.</text>
</comment>
<gene>
    <name evidence="2" type="ORF">EDB81DRAFT_725381</name>
</gene>
<evidence type="ECO:0000256" key="1">
    <source>
        <dbReference type="SAM" id="SignalP"/>
    </source>
</evidence>
<dbReference type="AlphaFoldDB" id="A0A9P9EDS4"/>
<evidence type="ECO:0000313" key="2">
    <source>
        <dbReference type="EMBL" id="KAH7136455.1"/>
    </source>
</evidence>
<accession>A0A9P9EDS4</accession>
<proteinExistence type="predicted"/>
<organism evidence="2 3">
    <name type="scientific">Dactylonectria macrodidyma</name>
    <dbReference type="NCBI Taxonomy" id="307937"/>
    <lineage>
        <taxon>Eukaryota</taxon>
        <taxon>Fungi</taxon>
        <taxon>Dikarya</taxon>
        <taxon>Ascomycota</taxon>
        <taxon>Pezizomycotina</taxon>
        <taxon>Sordariomycetes</taxon>
        <taxon>Hypocreomycetidae</taxon>
        <taxon>Hypocreales</taxon>
        <taxon>Nectriaceae</taxon>
        <taxon>Dactylonectria</taxon>
    </lineage>
</organism>
<feature type="signal peptide" evidence="1">
    <location>
        <begin position="1"/>
        <end position="19"/>
    </location>
</feature>
<feature type="chain" id="PRO_5040294422" evidence="1">
    <location>
        <begin position="20"/>
        <end position="173"/>
    </location>
</feature>
<keyword evidence="1" id="KW-0732">Signal</keyword>
<keyword evidence="3" id="KW-1185">Reference proteome</keyword>
<evidence type="ECO:0000313" key="3">
    <source>
        <dbReference type="Proteomes" id="UP000738349"/>
    </source>
</evidence>
<name>A0A9P9EDS4_9HYPO</name>
<dbReference type="OrthoDB" id="5052446at2759"/>
<sequence length="173" mass="19336">MKLAYTALMLAALCHSCISASVDLWSSPLNIRDEALNIPRYEPIDPEEIKARLGKTPSEYKSDERRAGMVYFCYDENWGPPCYTYYPELEYTCSQLGSEISGHIGSVFVEPGAICRMAGRTDNNRCDPIAFFAWPETQSGWSDLFHRDVPGGDGTKLGDVTKYFTCATCTNCI</sequence>
<protein>
    <submittedName>
        <fullName evidence="2">Uncharacterized protein</fullName>
    </submittedName>
</protein>
<dbReference type="Proteomes" id="UP000738349">
    <property type="component" value="Unassembled WGS sequence"/>
</dbReference>